<comment type="caution">
    <text evidence="3">The sequence shown here is derived from an EMBL/GenBank/DDBJ whole genome shotgun (WGS) entry which is preliminary data.</text>
</comment>
<evidence type="ECO:0000313" key="4">
    <source>
        <dbReference type="Proteomes" id="UP001143304"/>
    </source>
</evidence>
<dbReference type="GO" id="GO:0016787">
    <property type="term" value="F:hydrolase activity"/>
    <property type="evidence" value="ECO:0007669"/>
    <property type="project" value="UniProtKB-KW"/>
</dbReference>
<dbReference type="InterPro" id="IPR029058">
    <property type="entry name" value="AB_hydrolase_fold"/>
</dbReference>
<dbReference type="InterPro" id="IPR050300">
    <property type="entry name" value="GDXG_lipolytic_enzyme"/>
</dbReference>
<reference evidence="3" key="1">
    <citation type="submission" date="2019-02" db="EMBL/GenBank/DDBJ databases">
        <authorList>
            <person name="Li S.-H."/>
        </authorList>
    </citation>
    <scope>NUCLEOTIDE SEQUENCE</scope>
    <source>
        <strain evidence="3">IMCC11814</strain>
    </source>
</reference>
<dbReference type="PANTHER" id="PTHR48081">
    <property type="entry name" value="AB HYDROLASE SUPERFAMILY PROTEIN C4A8.06C"/>
    <property type="match status" value="1"/>
</dbReference>
<evidence type="ECO:0000313" key="3">
    <source>
        <dbReference type="EMBL" id="MCX2977102.1"/>
    </source>
</evidence>
<name>A0ABT3T6I8_9GAMM</name>
<sequence length="336" mass="36292">MIEILLVVFVVLVVIAAWIYSWTFTAHGRIEFLPALICRAAALASRYGSPVTYSESDRASANASTVRLMNLPATPGVIVEDDQLELPDRTLQLRWYRPENVENCPVVLNIHGGAWWMGNDFIDDAVMRHLCHESGSIVLSVDYRLAPEHVYPAALEDCYQSLLYLIEQSPSRGGDAARLVLHGTSAGGGLAAGVCLLSLQRGGPAISMQALVVPVTDLSGQRSGESLQDFASGYVLTASDLSDMIDNYLPDVAARLQPLASPAYAENLHEFPPAFVATAQFDPLRDQGEDFADALKAAGVQVVSNGYPGTIHGFFGSKNVLRQCISDTAQAIRVMV</sequence>
<dbReference type="EMBL" id="SHNO01000001">
    <property type="protein sequence ID" value="MCX2977102.1"/>
    <property type="molecule type" value="Genomic_DNA"/>
</dbReference>
<proteinExistence type="predicted"/>
<keyword evidence="4" id="KW-1185">Reference proteome</keyword>
<dbReference type="Gene3D" id="3.40.50.1820">
    <property type="entry name" value="alpha/beta hydrolase"/>
    <property type="match status" value="1"/>
</dbReference>
<gene>
    <name evidence="3" type="ORF">EYC82_07010</name>
</gene>
<dbReference type="PANTHER" id="PTHR48081:SF8">
    <property type="entry name" value="ALPHA_BETA HYDROLASE FOLD-3 DOMAIN-CONTAINING PROTEIN-RELATED"/>
    <property type="match status" value="1"/>
</dbReference>
<feature type="domain" description="Alpha/beta hydrolase fold-3" evidence="2">
    <location>
        <begin position="107"/>
        <end position="315"/>
    </location>
</feature>
<dbReference type="Proteomes" id="UP001143304">
    <property type="component" value="Unassembled WGS sequence"/>
</dbReference>
<protein>
    <submittedName>
        <fullName evidence="3">Alpha/beta hydrolase</fullName>
    </submittedName>
</protein>
<dbReference type="RefSeq" id="WP_279248831.1">
    <property type="nucleotide sequence ID" value="NZ_SHNO01000001.1"/>
</dbReference>
<dbReference type="SUPFAM" id="SSF53474">
    <property type="entry name" value="alpha/beta-Hydrolases"/>
    <property type="match status" value="1"/>
</dbReference>
<evidence type="ECO:0000259" key="2">
    <source>
        <dbReference type="Pfam" id="PF07859"/>
    </source>
</evidence>
<dbReference type="Pfam" id="PF07859">
    <property type="entry name" value="Abhydrolase_3"/>
    <property type="match status" value="1"/>
</dbReference>
<organism evidence="3 4">
    <name type="scientific">Candidatus Marimicrobium litorale</name>
    <dbReference type="NCBI Taxonomy" id="2518991"/>
    <lineage>
        <taxon>Bacteria</taxon>
        <taxon>Pseudomonadati</taxon>
        <taxon>Pseudomonadota</taxon>
        <taxon>Gammaproteobacteria</taxon>
        <taxon>Cellvibrionales</taxon>
        <taxon>Halieaceae</taxon>
        <taxon>Marimicrobium</taxon>
    </lineage>
</organism>
<evidence type="ECO:0000256" key="1">
    <source>
        <dbReference type="ARBA" id="ARBA00022801"/>
    </source>
</evidence>
<keyword evidence="1 3" id="KW-0378">Hydrolase</keyword>
<accession>A0ABT3T6I8</accession>
<dbReference type="InterPro" id="IPR013094">
    <property type="entry name" value="AB_hydrolase_3"/>
</dbReference>